<dbReference type="EMBL" id="BARW01040717">
    <property type="protein sequence ID" value="GAJ19959.1"/>
    <property type="molecule type" value="Genomic_DNA"/>
</dbReference>
<feature type="non-terminal residue" evidence="2">
    <location>
        <position position="1"/>
    </location>
</feature>
<feature type="region of interest" description="Disordered" evidence="1">
    <location>
        <begin position="1"/>
        <end position="21"/>
    </location>
</feature>
<evidence type="ECO:0000313" key="2">
    <source>
        <dbReference type="EMBL" id="GAJ19959.1"/>
    </source>
</evidence>
<accession>X1UR77</accession>
<sequence>ASEPVWSLPTPPPSSGGGEVASIESDGVIQSTDIDIPSETPTAIINSPEEFPESITETSADEELVLDEGDKIVNVNSQALQRLELSFLVATTVIDAFPVLAQNAPLYIEESLATSQ</sequence>
<organism evidence="2">
    <name type="scientific">marine sediment metagenome</name>
    <dbReference type="NCBI Taxonomy" id="412755"/>
    <lineage>
        <taxon>unclassified sequences</taxon>
        <taxon>metagenomes</taxon>
        <taxon>ecological metagenomes</taxon>
    </lineage>
</organism>
<evidence type="ECO:0000256" key="1">
    <source>
        <dbReference type="SAM" id="MobiDB-lite"/>
    </source>
</evidence>
<feature type="non-terminal residue" evidence="2">
    <location>
        <position position="116"/>
    </location>
</feature>
<comment type="caution">
    <text evidence="2">The sequence shown here is derived from an EMBL/GenBank/DDBJ whole genome shotgun (WGS) entry which is preliminary data.</text>
</comment>
<protein>
    <submittedName>
        <fullName evidence="2">Uncharacterized protein</fullName>
    </submittedName>
</protein>
<proteinExistence type="predicted"/>
<gene>
    <name evidence="2" type="ORF">S12H4_61373</name>
</gene>
<name>X1UR77_9ZZZZ</name>
<dbReference type="AlphaFoldDB" id="X1UR77"/>
<reference evidence="2" key="1">
    <citation type="journal article" date="2014" name="Front. Microbiol.">
        <title>High frequency of phylogenetically diverse reductive dehalogenase-homologous genes in deep subseafloor sedimentary metagenomes.</title>
        <authorList>
            <person name="Kawai M."/>
            <person name="Futagami T."/>
            <person name="Toyoda A."/>
            <person name="Takaki Y."/>
            <person name="Nishi S."/>
            <person name="Hori S."/>
            <person name="Arai W."/>
            <person name="Tsubouchi T."/>
            <person name="Morono Y."/>
            <person name="Uchiyama I."/>
            <person name="Ito T."/>
            <person name="Fujiyama A."/>
            <person name="Inagaki F."/>
            <person name="Takami H."/>
        </authorList>
    </citation>
    <scope>NUCLEOTIDE SEQUENCE</scope>
    <source>
        <strain evidence="2">Expedition CK06-06</strain>
    </source>
</reference>